<evidence type="ECO:0000256" key="4">
    <source>
        <dbReference type="ARBA" id="ARBA00023052"/>
    </source>
</evidence>
<comment type="cofactor">
    <cofactor evidence="1">
        <name>thiamine diphosphate</name>
        <dbReference type="ChEBI" id="CHEBI:58937"/>
    </cofactor>
</comment>
<dbReference type="InterPro" id="IPR005475">
    <property type="entry name" value="Transketolase-like_Pyr-bd"/>
</dbReference>
<proteinExistence type="inferred from homology"/>
<reference evidence="6 7" key="1">
    <citation type="journal article" date="2016" name="Nat. Commun.">
        <title>Thousands of microbial genomes shed light on interconnected biogeochemical processes in an aquifer system.</title>
        <authorList>
            <person name="Anantharaman K."/>
            <person name="Brown C.T."/>
            <person name="Hug L.A."/>
            <person name="Sharon I."/>
            <person name="Castelle C.J."/>
            <person name="Probst A.J."/>
            <person name="Thomas B.C."/>
            <person name="Singh A."/>
            <person name="Wilkins M.J."/>
            <person name="Karaoz U."/>
            <person name="Brodie E.L."/>
            <person name="Williams K.H."/>
            <person name="Hubbard S.S."/>
            <person name="Banfield J.F."/>
        </authorList>
    </citation>
    <scope>NUCLEOTIDE SEQUENCE [LARGE SCALE GENOMIC DNA]</scope>
</reference>
<dbReference type="CDD" id="cd07033">
    <property type="entry name" value="TPP_PYR_DXS_TK_like"/>
    <property type="match status" value="1"/>
</dbReference>
<gene>
    <name evidence="6" type="ORF">A3E36_01350</name>
</gene>
<dbReference type="InterPro" id="IPR009014">
    <property type="entry name" value="Transketo_C/PFOR_II"/>
</dbReference>
<dbReference type="PANTHER" id="PTHR43825:SF1">
    <property type="entry name" value="TRANSKETOLASE-LIKE PYRIMIDINE-BINDING DOMAIN-CONTAINING PROTEIN"/>
    <property type="match status" value="1"/>
</dbReference>
<evidence type="ECO:0000313" key="6">
    <source>
        <dbReference type="EMBL" id="OGY37224.1"/>
    </source>
</evidence>
<evidence type="ECO:0000256" key="1">
    <source>
        <dbReference type="ARBA" id="ARBA00001964"/>
    </source>
</evidence>
<dbReference type="InterPro" id="IPR033248">
    <property type="entry name" value="Transketolase_C"/>
</dbReference>
<feature type="domain" description="Transketolase-like pyrimidine-binding" evidence="5">
    <location>
        <begin position="19"/>
        <end position="184"/>
    </location>
</feature>
<comment type="caution">
    <text evidence="6">The sequence shown here is derived from an EMBL/GenBank/DDBJ whole genome shotgun (WGS) entry which is preliminary data.</text>
</comment>
<evidence type="ECO:0000313" key="7">
    <source>
        <dbReference type="Proteomes" id="UP000177941"/>
    </source>
</evidence>
<evidence type="ECO:0000256" key="2">
    <source>
        <dbReference type="ARBA" id="ARBA00007131"/>
    </source>
</evidence>
<dbReference type="Pfam" id="PF02780">
    <property type="entry name" value="Transketolase_C"/>
    <property type="match status" value="1"/>
</dbReference>
<keyword evidence="4" id="KW-0786">Thiamine pyrophosphate</keyword>
<dbReference type="FunFam" id="3.40.50.970:FF:000129">
    <property type="entry name" value="Transketolase"/>
    <property type="match status" value="1"/>
</dbReference>
<dbReference type="InterPro" id="IPR051157">
    <property type="entry name" value="PDH/Transketolase"/>
</dbReference>
<dbReference type="PANTHER" id="PTHR43825">
    <property type="entry name" value="PYRUVATE DEHYDROGENASE E1 COMPONENT"/>
    <property type="match status" value="1"/>
</dbReference>
<name>A0A1G1XB94_9BACT</name>
<dbReference type="Proteomes" id="UP000177941">
    <property type="component" value="Unassembled WGS sequence"/>
</dbReference>
<dbReference type="InterPro" id="IPR029061">
    <property type="entry name" value="THDP-binding"/>
</dbReference>
<sequence>MNKNAHLLASTLYKDVPMAATRDGYGIGVVEAGTEDERVVVLCADLTESTRSQQFSNAFPKRFIEMGVAEQNMAVVATGLALNGKIPFIATYAVFSPGRNWDQIRISACYNNVHIIFIGAHAGISVGPDGATHQAMEDIALTRTLPHMTVLVPCDSEEARKAVHAAKDAKGPVYIRLGRNATPKITSEKTPFTIGKAQIFKEGNDVAIIGAGPIIHSALVAARTLAEQGISCRVINMPSIKPIDADTIEQAARDCKAVVTVEEHQIMGGVGSAIAEVIAQTYPVPMEFIGMHNSFGESGTPEELLKKYRMDAPAIEEAVRKVFKRKKT</sequence>
<dbReference type="Pfam" id="PF02779">
    <property type="entry name" value="Transket_pyr"/>
    <property type="match status" value="1"/>
</dbReference>
<organism evidence="6 7">
    <name type="scientific">Candidatus Andersenbacteria bacterium RIFCSPHIGHO2_12_FULL_45_11b</name>
    <dbReference type="NCBI Taxonomy" id="1797282"/>
    <lineage>
        <taxon>Bacteria</taxon>
        <taxon>Candidatus Anderseniibacteriota</taxon>
    </lineage>
</organism>
<comment type="similarity">
    <text evidence="2">Belongs to the transketolase family.</text>
</comment>
<accession>A0A1G1XB94</accession>
<protein>
    <submittedName>
        <fullName evidence="6">Transketolase</fullName>
    </submittedName>
</protein>
<keyword evidence="3" id="KW-0808">Transferase</keyword>
<dbReference type="Gene3D" id="3.40.50.920">
    <property type="match status" value="1"/>
</dbReference>
<dbReference type="PROSITE" id="PS00802">
    <property type="entry name" value="TRANSKETOLASE_2"/>
    <property type="match status" value="1"/>
</dbReference>
<dbReference type="SUPFAM" id="SSF52922">
    <property type="entry name" value="TK C-terminal domain-like"/>
    <property type="match status" value="1"/>
</dbReference>
<evidence type="ECO:0000256" key="3">
    <source>
        <dbReference type="ARBA" id="ARBA00022679"/>
    </source>
</evidence>
<dbReference type="AlphaFoldDB" id="A0A1G1XB94"/>
<dbReference type="GO" id="GO:0016740">
    <property type="term" value="F:transferase activity"/>
    <property type="evidence" value="ECO:0007669"/>
    <property type="project" value="UniProtKB-KW"/>
</dbReference>
<dbReference type="SMART" id="SM00861">
    <property type="entry name" value="Transket_pyr"/>
    <property type="match status" value="1"/>
</dbReference>
<dbReference type="Gene3D" id="3.40.50.970">
    <property type="match status" value="1"/>
</dbReference>
<dbReference type="SUPFAM" id="SSF52518">
    <property type="entry name" value="Thiamin diphosphate-binding fold (THDP-binding)"/>
    <property type="match status" value="1"/>
</dbReference>
<dbReference type="InterPro" id="IPR020826">
    <property type="entry name" value="Transketolase_BS"/>
</dbReference>
<dbReference type="EMBL" id="MHHS01000016">
    <property type="protein sequence ID" value="OGY37224.1"/>
    <property type="molecule type" value="Genomic_DNA"/>
</dbReference>
<evidence type="ECO:0000259" key="5">
    <source>
        <dbReference type="SMART" id="SM00861"/>
    </source>
</evidence>